<keyword evidence="9" id="KW-1185">Reference proteome</keyword>
<dbReference type="InterPro" id="IPR033452">
    <property type="entry name" value="GH30_C"/>
</dbReference>
<dbReference type="InterPro" id="IPR017853">
    <property type="entry name" value="GH"/>
</dbReference>
<comment type="similarity">
    <text evidence="1 4">Belongs to the glycosyl hydrolase 30 family.</text>
</comment>
<gene>
    <name evidence="8" type="ORF">D7004_06330</name>
</gene>
<keyword evidence="2 5" id="KW-0732">Signal</keyword>
<feature type="chain" id="PRO_5018041069" evidence="5">
    <location>
        <begin position="24"/>
        <end position="467"/>
    </location>
</feature>
<evidence type="ECO:0000259" key="7">
    <source>
        <dbReference type="Pfam" id="PF17189"/>
    </source>
</evidence>
<dbReference type="Pfam" id="PF02055">
    <property type="entry name" value="Glyco_hydro_30"/>
    <property type="match status" value="1"/>
</dbReference>
<reference evidence="8 9" key="1">
    <citation type="submission" date="2018-10" db="EMBL/GenBank/DDBJ databases">
        <title>Genome sequencing of Pedobacter jejuensis TNB23.</title>
        <authorList>
            <person name="Cho Y.-J."/>
            <person name="Cho A."/>
            <person name="Kim O.-S."/>
        </authorList>
    </citation>
    <scope>NUCLEOTIDE SEQUENCE [LARGE SCALE GENOMIC DNA]</scope>
    <source>
        <strain evidence="8 9">TNB23</strain>
    </source>
</reference>
<evidence type="ECO:0000259" key="6">
    <source>
        <dbReference type="Pfam" id="PF02055"/>
    </source>
</evidence>
<evidence type="ECO:0000256" key="1">
    <source>
        <dbReference type="ARBA" id="ARBA00005382"/>
    </source>
</evidence>
<sequence>MKFKAISYCFAVMCSISTLQSTAQNNVSSWLTKADRSVLFTKQTAVLKFSSEQNKNPTIIVNDKETYQPIDGFGYTLTGGSAQHIIKMSALARAALLKELFATDGNNIGVSYIRLSIGASDLNEKVFSYNDLPEGETDLQQAKFDLGLDKADVIPVMKEILAINPKIKILGSPWSPPLWMKTAYDARGGMLKPEFYEVYAKYLVKYVQEMKKEGITIDAITVQNEPLHPGNNPSLLMVAPDQAIFVKKNLGPAFEKAGLKTKIIIYDHNADRPDYPISILDDPEAKKYIDGSAFHLYGGKIEALTDVHNAHPDKNIYFSEQMVVEEPGSSTINIINPVKRLIIGATRNWSRNVLEWNLAADLENKPFTDRGGCPTCQGAVTIDKDKVSRNLAYYSVAHASKFVRPGSVRIASNEPSGLSNVAFKTPDGKKILIVANTGSTNTTFNISYNGKIVSTTLEKGSVSTYIW</sequence>
<dbReference type="SUPFAM" id="SSF51011">
    <property type="entry name" value="Glycosyl hydrolase domain"/>
    <property type="match status" value="1"/>
</dbReference>
<evidence type="ECO:0000256" key="3">
    <source>
        <dbReference type="ARBA" id="ARBA00022801"/>
    </source>
</evidence>
<dbReference type="GO" id="GO:0006680">
    <property type="term" value="P:glucosylceramide catabolic process"/>
    <property type="evidence" value="ECO:0007669"/>
    <property type="project" value="TreeGrafter"/>
</dbReference>
<dbReference type="AlphaFoldDB" id="A0A3N0BYF2"/>
<feature type="domain" description="Glycosyl hydrolase family 30 TIM-barrel" evidence="6">
    <location>
        <begin position="70"/>
        <end position="403"/>
    </location>
</feature>
<name>A0A3N0BYF2_9SPHI</name>
<dbReference type="InterPro" id="IPR001139">
    <property type="entry name" value="Glyco_hydro_30"/>
</dbReference>
<dbReference type="Gene3D" id="3.20.20.80">
    <property type="entry name" value="Glycosidases"/>
    <property type="match status" value="1"/>
</dbReference>
<dbReference type="Gene3D" id="2.60.40.1180">
    <property type="entry name" value="Golgi alpha-mannosidase II"/>
    <property type="match status" value="1"/>
</dbReference>
<protein>
    <submittedName>
        <fullName evidence="8">Glucosylceramidase</fullName>
    </submittedName>
</protein>
<keyword evidence="3 4" id="KW-0378">Hydrolase</keyword>
<evidence type="ECO:0000313" key="8">
    <source>
        <dbReference type="EMBL" id="RNL54741.1"/>
    </source>
</evidence>
<organism evidence="8 9">
    <name type="scientific">Pedobacter jejuensis</name>
    <dbReference type="NCBI Taxonomy" id="1268550"/>
    <lineage>
        <taxon>Bacteria</taxon>
        <taxon>Pseudomonadati</taxon>
        <taxon>Bacteroidota</taxon>
        <taxon>Sphingobacteriia</taxon>
        <taxon>Sphingobacteriales</taxon>
        <taxon>Sphingobacteriaceae</taxon>
        <taxon>Pedobacter</taxon>
    </lineage>
</organism>
<dbReference type="PANTHER" id="PTHR11069:SF23">
    <property type="entry name" value="LYSOSOMAL ACID GLUCOSYLCERAMIDASE"/>
    <property type="match status" value="1"/>
</dbReference>
<evidence type="ECO:0000256" key="4">
    <source>
        <dbReference type="RuleBase" id="RU361188"/>
    </source>
</evidence>
<dbReference type="GO" id="GO:0016020">
    <property type="term" value="C:membrane"/>
    <property type="evidence" value="ECO:0007669"/>
    <property type="project" value="GOC"/>
</dbReference>
<dbReference type="OrthoDB" id="9806701at2"/>
<dbReference type="InterPro" id="IPR033453">
    <property type="entry name" value="Glyco_hydro_30_TIM-barrel"/>
</dbReference>
<dbReference type="Proteomes" id="UP000274046">
    <property type="component" value="Unassembled WGS sequence"/>
</dbReference>
<evidence type="ECO:0000256" key="2">
    <source>
        <dbReference type="ARBA" id="ARBA00022729"/>
    </source>
</evidence>
<proteinExistence type="inferred from homology"/>
<comment type="caution">
    <text evidence="8">The sequence shown here is derived from an EMBL/GenBank/DDBJ whole genome shotgun (WGS) entry which is preliminary data.</text>
</comment>
<dbReference type="PANTHER" id="PTHR11069">
    <property type="entry name" value="GLUCOSYLCERAMIDASE"/>
    <property type="match status" value="1"/>
</dbReference>
<evidence type="ECO:0000256" key="5">
    <source>
        <dbReference type="SAM" id="SignalP"/>
    </source>
</evidence>
<dbReference type="GO" id="GO:0004348">
    <property type="term" value="F:glucosylceramidase activity"/>
    <property type="evidence" value="ECO:0007669"/>
    <property type="project" value="InterPro"/>
</dbReference>
<dbReference type="EMBL" id="RBEE01000010">
    <property type="protein sequence ID" value="RNL54741.1"/>
    <property type="molecule type" value="Genomic_DNA"/>
</dbReference>
<keyword evidence="4" id="KW-0326">Glycosidase</keyword>
<dbReference type="Pfam" id="PF17189">
    <property type="entry name" value="Glyco_hydro_30C"/>
    <property type="match status" value="1"/>
</dbReference>
<evidence type="ECO:0000313" key="9">
    <source>
        <dbReference type="Proteomes" id="UP000274046"/>
    </source>
</evidence>
<dbReference type="SUPFAM" id="SSF51445">
    <property type="entry name" value="(Trans)glycosidases"/>
    <property type="match status" value="1"/>
</dbReference>
<dbReference type="InterPro" id="IPR013780">
    <property type="entry name" value="Glyco_hydro_b"/>
</dbReference>
<accession>A0A3N0BYF2</accession>
<feature type="domain" description="Glycosyl hydrolase family 30 beta sandwich" evidence="7">
    <location>
        <begin position="406"/>
        <end position="465"/>
    </location>
</feature>
<feature type="signal peptide" evidence="5">
    <location>
        <begin position="1"/>
        <end position="23"/>
    </location>
</feature>